<reference evidence="2" key="1">
    <citation type="journal article" date="2019" name="Int. J. Syst. Evol. Microbiol.">
        <title>The Global Catalogue of Microorganisms (GCM) 10K type strain sequencing project: providing services to taxonomists for standard genome sequencing and annotation.</title>
        <authorList>
            <consortium name="The Broad Institute Genomics Platform"/>
            <consortium name="The Broad Institute Genome Sequencing Center for Infectious Disease"/>
            <person name="Wu L."/>
            <person name="Ma J."/>
        </authorList>
    </citation>
    <scope>NUCLEOTIDE SEQUENCE [LARGE SCALE GENOMIC DNA]</scope>
    <source>
        <strain evidence="2">JCM 31202</strain>
    </source>
</reference>
<dbReference type="Proteomes" id="UP001596972">
    <property type="component" value="Unassembled WGS sequence"/>
</dbReference>
<gene>
    <name evidence="1" type="ORF">ACFQ11_09495</name>
</gene>
<protein>
    <submittedName>
        <fullName evidence="1">Uncharacterized protein</fullName>
    </submittedName>
</protein>
<keyword evidence="2" id="KW-1185">Reference proteome</keyword>
<evidence type="ECO:0000313" key="2">
    <source>
        <dbReference type="Proteomes" id="UP001596972"/>
    </source>
</evidence>
<evidence type="ECO:0000313" key="1">
    <source>
        <dbReference type="EMBL" id="MFD0900623.1"/>
    </source>
</evidence>
<dbReference type="EMBL" id="JBHTJA010000012">
    <property type="protein sequence ID" value="MFD0900623.1"/>
    <property type="molecule type" value="Genomic_DNA"/>
</dbReference>
<name>A0ABW3EJU5_9ACTN</name>
<dbReference type="InterPro" id="IPR035093">
    <property type="entry name" value="RelE/ParE_toxin_dom_sf"/>
</dbReference>
<comment type="caution">
    <text evidence="1">The sequence shown here is derived from an EMBL/GenBank/DDBJ whole genome shotgun (WGS) entry which is preliminary data.</text>
</comment>
<dbReference type="RefSeq" id="WP_378297622.1">
    <property type="nucleotide sequence ID" value="NZ_JBHTJA010000012.1"/>
</dbReference>
<sequence>MRLRTLEAAESLDDLMRAPGHCHPLRGEYYEDCYAFRLHGAMRLVFRLMTPEEKKDNDIAADTAALVVEIIDYHQG</sequence>
<accession>A0ABW3EJU5</accession>
<proteinExistence type="predicted"/>
<dbReference type="Gene3D" id="3.30.2310.20">
    <property type="entry name" value="RelE-like"/>
    <property type="match status" value="1"/>
</dbReference>
<organism evidence="1 2">
    <name type="scientific">Actinomadura sediminis</name>
    <dbReference type="NCBI Taxonomy" id="1038904"/>
    <lineage>
        <taxon>Bacteria</taxon>
        <taxon>Bacillati</taxon>
        <taxon>Actinomycetota</taxon>
        <taxon>Actinomycetes</taxon>
        <taxon>Streptosporangiales</taxon>
        <taxon>Thermomonosporaceae</taxon>
        <taxon>Actinomadura</taxon>
    </lineage>
</organism>